<keyword evidence="5" id="KW-1185">Reference proteome</keyword>
<feature type="compositionally biased region" description="Polar residues" evidence="1">
    <location>
        <begin position="620"/>
        <end position="641"/>
    </location>
</feature>
<feature type="compositionally biased region" description="Pro residues" evidence="1">
    <location>
        <begin position="664"/>
        <end position="677"/>
    </location>
</feature>
<feature type="compositionally biased region" description="Low complexity" evidence="1">
    <location>
        <begin position="781"/>
        <end position="792"/>
    </location>
</feature>
<dbReference type="AlphaFoldDB" id="A0AAD5RZ29"/>
<feature type="region of interest" description="Disordered" evidence="1">
    <location>
        <begin position="918"/>
        <end position="990"/>
    </location>
</feature>
<evidence type="ECO:0000259" key="2">
    <source>
        <dbReference type="Pfam" id="PF25009"/>
    </source>
</evidence>
<feature type="compositionally biased region" description="Polar residues" evidence="1">
    <location>
        <begin position="100"/>
        <end position="109"/>
    </location>
</feature>
<comment type="caution">
    <text evidence="4">The sequence shown here is derived from an EMBL/GenBank/DDBJ whole genome shotgun (WGS) entry which is preliminary data.</text>
</comment>
<dbReference type="Pfam" id="PF25009">
    <property type="entry name" value="DUF7785"/>
    <property type="match status" value="1"/>
</dbReference>
<reference evidence="4" key="1">
    <citation type="submission" date="2022-07" db="EMBL/GenBank/DDBJ databases">
        <title>Draft genome sequence of Zalerion maritima ATCC 34329, a (micro)plastics degrading marine fungus.</title>
        <authorList>
            <person name="Paco A."/>
            <person name="Goncalves M.F.M."/>
            <person name="Rocha-Santos T.A.P."/>
            <person name="Alves A."/>
        </authorList>
    </citation>
    <scope>NUCLEOTIDE SEQUENCE</scope>
    <source>
        <strain evidence="4">ATCC 34329</strain>
    </source>
</reference>
<feature type="compositionally biased region" description="Pro residues" evidence="1">
    <location>
        <begin position="975"/>
        <end position="990"/>
    </location>
</feature>
<evidence type="ECO:0000313" key="5">
    <source>
        <dbReference type="Proteomes" id="UP001201980"/>
    </source>
</evidence>
<feature type="compositionally biased region" description="Low complexity" evidence="1">
    <location>
        <begin position="576"/>
        <end position="589"/>
    </location>
</feature>
<organism evidence="4 5">
    <name type="scientific">Zalerion maritima</name>
    <dbReference type="NCBI Taxonomy" id="339359"/>
    <lineage>
        <taxon>Eukaryota</taxon>
        <taxon>Fungi</taxon>
        <taxon>Dikarya</taxon>
        <taxon>Ascomycota</taxon>
        <taxon>Pezizomycotina</taxon>
        <taxon>Sordariomycetes</taxon>
        <taxon>Lulworthiomycetidae</taxon>
        <taxon>Lulworthiales</taxon>
        <taxon>Lulworthiaceae</taxon>
        <taxon>Zalerion</taxon>
    </lineage>
</organism>
<feature type="domain" description="DUF7877" evidence="3">
    <location>
        <begin position="75"/>
        <end position="166"/>
    </location>
</feature>
<evidence type="ECO:0000259" key="3">
    <source>
        <dbReference type="Pfam" id="PF25289"/>
    </source>
</evidence>
<feature type="domain" description="DUF7785" evidence="2">
    <location>
        <begin position="457"/>
        <end position="555"/>
    </location>
</feature>
<name>A0AAD5RZ29_9PEZI</name>
<feature type="compositionally biased region" description="Low complexity" evidence="1">
    <location>
        <begin position="739"/>
        <end position="774"/>
    </location>
</feature>
<feature type="region of interest" description="Disordered" evidence="1">
    <location>
        <begin position="100"/>
        <end position="129"/>
    </location>
</feature>
<feature type="compositionally biased region" description="Pro residues" evidence="1">
    <location>
        <begin position="809"/>
        <end position="824"/>
    </location>
</feature>
<dbReference type="InterPro" id="IPR057199">
    <property type="entry name" value="DUF7877"/>
</dbReference>
<feature type="compositionally biased region" description="Low complexity" evidence="1">
    <location>
        <begin position="35"/>
        <end position="45"/>
    </location>
</feature>
<evidence type="ECO:0000256" key="1">
    <source>
        <dbReference type="SAM" id="MobiDB-lite"/>
    </source>
</evidence>
<dbReference type="EMBL" id="JAKWBI020000018">
    <property type="protein sequence ID" value="KAJ2906140.1"/>
    <property type="molecule type" value="Genomic_DNA"/>
</dbReference>
<dbReference type="Proteomes" id="UP001201980">
    <property type="component" value="Unassembled WGS sequence"/>
</dbReference>
<feature type="compositionally biased region" description="Low complexity" evidence="1">
    <location>
        <begin position="836"/>
        <end position="849"/>
    </location>
</feature>
<feature type="region of interest" description="Disordered" evidence="1">
    <location>
        <begin position="569"/>
        <end position="852"/>
    </location>
</feature>
<feature type="region of interest" description="Disordered" evidence="1">
    <location>
        <begin position="1"/>
        <end position="81"/>
    </location>
</feature>
<dbReference type="Pfam" id="PF25289">
    <property type="entry name" value="DUF7877"/>
    <property type="match status" value="1"/>
</dbReference>
<feature type="compositionally biased region" description="Low complexity" evidence="1">
    <location>
        <begin position="605"/>
        <end position="619"/>
    </location>
</feature>
<feature type="compositionally biased region" description="Basic and acidic residues" evidence="1">
    <location>
        <begin position="112"/>
        <end position="122"/>
    </location>
</feature>
<sequence length="990" mass="107681">MAQPALLQVNGMPGLAHRPDSPMAVPSKRKREASVDAPADAPVDDNQQKSKDATDSTSKLSSSPSSPPPRPSQSQKEEIDNFFHALQPLDDLSILQRTIPSGDQKSSTAEPYPKRQKSEDPRPSTTIAGKVSSAGYESLDLFIKDVLAAIKEYKAEIISLPSQDKIKATAKASLFKEKVVGLHRHEIYYPDGGPVKDTVQSTANGGTNVLTAWGNTGQPKQLFSSLQRTGDDGQLDILQSNDLPDAVSLTKVMPAPSNAPQTRAPTLGEIFPAPRNIPPLQPPKAPKNVTRDKELGFYHPELSKRSPSRASVYSFSHVSTGHFLDYSNATPPSRAGAKQRERAQSLAGVKPSTLELEMSEMEALFRGSFSSFAPTRDDSKAIIPSSTLGRMWWQSAGYRQFQRVADTMKDEEATEEAPILPEVDMEYLEGAIQGFDEMAIDPSLEKAIAPAKSKEEMDTDDLLQEVSDLIQALDSYQRNRNLTMPTTQNRHGATDPANGDMLKNASAVQPSEDEVMTYEMLKTQLSLIVGMLPPHAVAKLQGLPDGDLLVSKRLEIRSDSYNGIMDEDESSIRAKQQQQQQAAAPQPAAVNMPRTTPHRTPSVSGPAPGAYGTPTGFPASQYTQQSRPMPNQQQYYGQTPVRQPVNMPPRPTPGIQQQISQPQRAPPVGQPYPPRPGGYPNYSNPMYKQQTPYGTGGTPQYGAGTPPQRMAQPPQHAAQHTPHAGYGQVPTAASPSARYSQPSQYAPAYPQQQQQQHQQQPIPQQQPQQQQSYHGYPNGTPMGQRPMPQQMPSHHQYGGSPGQQHAQHRPPPPGGYGSPAPQPQMHPGMQRQYPTQSPHPMNQQNPPQHLRSGYHTVMNEHQHHSIVERAQAQARQTAHEKTLGMAGSMPAHGAAGLAGIGLGGGMGNHRGVSAARVSMPTNSTPSPRMNHGQPMVQGNQPPVNGNPYHGQPMYSQQHMPNPHPTPSPVHMQSPHAPPHAVPSPQPRPAQ</sequence>
<evidence type="ECO:0000313" key="4">
    <source>
        <dbReference type="EMBL" id="KAJ2906140.1"/>
    </source>
</evidence>
<proteinExistence type="predicted"/>
<gene>
    <name evidence="4" type="ORF">MKZ38_002855</name>
</gene>
<dbReference type="InterPro" id="IPR056687">
    <property type="entry name" value="DUF7785"/>
</dbReference>
<accession>A0AAD5RZ29</accession>
<protein>
    <submittedName>
        <fullName evidence="4">Uncharacterized protein</fullName>
    </submittedName>
</protein>
<feature type="compositionally biased region" description="Low complexity" evidence="1">
    <location>
        <begin position="678"/>
        <end position="693"/>
    </location>
</feature>